<protein>
    <submittedName>
        <fullName evidence="2">Uncharacterized protein</fullName>
    </submittedName>
</protein>
<evidence type="ECO:0000313" key="2">
    <source>
        <dbReference type="EMBL" id="TKA32453.1"/>
    </source>
</evidence>
<accession>A0A4U0UAN1</accession>
<keyword evidence="3" id="KW-1185">Reference proteome</keyword>
<sequence>MSQYNEQDPAMQREAAEQREMNMASNKSEMGAGRRAEDISAASQEYEADRQKGAGEQDLHSHHGASTGLEQSEGYTAAAEAGALLSLEDIRNMDRATGAAEVSPATRGVASVPVDASRAPQLVGDPESGFSARPGGMAGGVREGVVGQGGVGGASGVQAGADAGSDQEKLFGGHHNTMMGDMLDPRLKR</sequence>
<dbReference type="EMBL" id="NAJL01000005">
    <property type="protein sequence ID" value="TKA32453.1"/>
    <property type="molecule type" value="Genomic_DNA"/>
</dbReference>
<comment type="caution">
    <text evidence="2">The sequence shown here is derived from an EMBL/GenBank/DDBJ whole genome shotgun (WGS) entry which is preliminary data.</text>
</comment>
<feature type="region of interest" description="Disordered" evidence="1">
    <location>
        <begin position="1"/>
        <end position="74"/>
    </location>
</feature>
<dbReference type="AlphaFoldDB" id="A0A4U0UAN1"/>
<feature type="compositionally biased region" description="Gly residues" evidence="1">
    <location>
        <begin position="139"/>
        <end position="155"/>
    </location>
</feature>
<proteinExistence type="predicted"/>
<feature type="compositionally biased region" description="Basic and acidic residues" evidence="1">
    <location>
        <begin position="47"/>
        <end position="61"/>
    </location>
</feature>
<dbReference type="Proteomes" id="UP000308549">
    <property type="component" value="Unassembled WGS sequence"/>
</dbReference>
<dbReference type="OrthoDB" id="3896119at2759"/>
<feature type="region of interest" description="Disordered" evidence="1">
    <location>
        <begin position="139"/>
        <end position="189"/>
    </location>
</feature>
<evidence type="ECO:0000313" key="3">
    <source>
        <dbReference type="Proteomes" id="UP000308549"/>
    </source>
</evidence>
<gene>
    <name evidence="2" type="ORF">B0A50_01561</name>
</gene>
<name>A0A4U0UAN1_9PEZI</name>
<organism evidence="2 3">
    <name type="scientific">Salinomyces thailandicus</name>
    <dbReference type="NCBI Taxonomy" id="706561"/>
    <lineage>
        <taxon>Eukaryota</taxon>
        <taxon>Fungi</taxon>
        <taxon>Dikarya</taxon>
        <taxon>Ascomycota</taxon>
        <taxon>Pezizomycotina</taxon>
        <taxon>Dothideomycetes</taxon>
        <taxon>Dothideomycetidae</taxon>
        <taxon>Mycosphaerellales</taxon>
        <taxon>Teratosphaeriaceae</taxon>
        <taxon>Salinomyces</taxon>
    </lineage>
</organism>
<reference evidence="2 3" key="1">
    <citation type="submission" date="2017-03" db="EMBL/GenBank/DDBJ databases">
        <title>Genomes of endolithic fungi from Antarctica.</title>
        <authorList>
            <person name="Coleine C."/>
            <person name="Masonjones S."/>
            <person name="Stajich J.E."/>
        </authorList>
    </citation>
    <scope>NUCLEOTIDE SEQUENCE [LARGE SCALE GENOMIC DNA]</scope>
    <source>
        <strain evidence="2 3">CCFEE 6315</strain>
    </source>
</reference>
<evidence type="ECO:0000256" key="1">
    <source>
        <dbReference type="SAM" id="MobiDB-lite"/>
    </source>
</evidence>